<evidence type="ECO:0000313" key="1">
    <source>
        <dbReference type="EMBL" id="EHK73681.1"/>
    </source>
</evidence>
<name>H0GAJ5_RHIML</name>
<dbReference type="EMBL" id="AGVV01000123">
    <property type="protein sequence ID" value="EHK73681.1"/>
    <property type="molecule type" value="Genomic_DNA"/>
</dbReference>
<accession>H0GAJ5</accession>
<reference evidence="1 2" key="1">
    <citation type="journal article" date="2012" name="J. Bacteriol.">
        <title>Draft Genome Sequence of Sinorhizobium meliloti CCNWSX0020, a Nitrogen-Fixing Symbiont with Copper Tolerance Capability Isolated from Lead-Zinc Mine Tailings.</title>
        <authorList>
            <person name="Li Z."/>
            <person name="Ma Z."/>
            <person name="Hao X."/>
            <person name="Wei G."/>
        </authorList>
    </citation>
    <scope>NUCLEOTIDE SEQUENCE [LARGE SCALE GENOMIC DNA]</scope>
    <source>
        <strain evidence="1 2">CCNWSX0020</strain>
    </source>
</reference>
<organism evidence="1 2">
    <name type="scientific">Sinorhizobium meliloti CCNWSX0020</name>
    <dbReference type="NCBI Taxonomy" id="1107881"/>
    <lineage>
        <taxon>Bacteria</taxon>
        <taxon>Pseudomonadati</taxon>
        <taxon>Pseudomonadota</taxon>
        <taxon>Alphaproteobacteria</taxon>
        <taxon>Hyphomicrobiales</taxon>
        <taxon>Rhizobiaceae</taxon>
        <taxon>Sinorhizobium/Ensifer group</taxon>
        <taxon>Sinorhizobium</taxon>
    </lineage>
</organism>
<gene>
    <name evidence="1" type="ORF">SM0020_32772</name>
</gene>
<proteinExistence type="predicted"/>
<protein>
    <submittedName>
        <fullName evidence="1">Uncharacterized protein</fullName>
    </submittedName>
</protein>
<dbReference type="Proteomes" id="UP000004038">
    <property type="component" value="Unassembled WGS sequence"/>
</dbReference>
<sequence length="44" mass="5332">MRRYIPWIRFGRIQKEGVEGAFRRVFKASSRGRKRFDFVRNGLS</sequence>
<dbReference type="AlphaFoldDB" id="H0GAJ5"/>
<evidence type="ECO:0000313" key="2">
    <source>
        <dbReference type="Proteomes" id="UP000004038"/>
    </source>
</evidence>